<evidence type="ECO:0000313" key="3">
    <source>
        <dbReference type="Proteomes" id="UP000015620"/>
    </source>
</evidence>
<dbReference type="AlphaFoldDB" id="S6A2Q5"/>
<sequence length="113" mass="12323">MKMKKRTAILVCFLVLGAALLFAHTPLLDVYDNGDGTFTCVGGFSNGASAAGVEIRLENPNEKDPEKKVVFKGKLDKKGELVVKYPKNLKKFLVVFDAGPGHVIKKSSDKIEK</sequence>
<feature type="signal peptide" evidence="1">
    <location>
        <begin position="1"/>
        <end position="23"/>
    </location>
</feature>
<dbReference type="Proteomes" id="UP000015620">
    <property type="component" value="Chromosome"/>
</dbReference>
<name>S6A2Q5_9SPIR</name>
<organism evidence="2 3">
    <name type="scientific">Treponema pedis str. T A4</name>
    <dbReference type="NCBI Taxonomy" id="1291379"/>
    <lineage>
        <taxon>Bacteria</taxon>
        <taxon>Pseudomonadati</taxon>
        <taxon>Spirochaetota</taxon>
        <taxon>Spirochaetia</taxon>
        <taxon>Spirochaetales</taxon>
        <taxon>Treponemataceae</taxon>
        <taxon>Treponema</taxon>
    </lineage>
</organism>
<feature type="chain" id="PRO_5004545648" description="Lipoprotein" evidence="1">
    <location>
        <begin position="24"/>
        <end position="113"/>
    </location>
</feature>
<dbReference type="KEGG" id="tped:TPE_0385"/>
<dbReference type="PATRIC" id="fig|1291379.3.peg.384"/>
<gene>
    <name evidence="2" type="ORF">TPE_0385</name>
</gene>
<accession>S6A2Q5</accession>
<keyword evidence="1" id="KW-0732">Signal</keyword>
<evidence type="ECO:0000256" key="1">
    <source>
        <dbReference type="SAM" id="SignalP"/>
    </source>
</evidence>
<reference evidence="2 3" key="1">
    <citation type="journal article" date="2013" name="PLoS ONE">
        <title>Genome-Wide Relatedness of Treponema pedis, from Gingiva and Necrotic Skin Lesions of Pigs, with the Human Oral Pathogen Treponema denticola.</title>
        <authorList>
            <person name="Svartstrom O."/>
            <person name="Mushtaq M."/>
            <person name="Pringle M."/>
            <person name="Segerman B."/>
        </authorList>
    </citation>
    <scope>NUCLEOTIDE SEQUENCE [LARGE SCALE GENOMIC DNA]</scope>
    <source>
        <strain evidence="2">T A4</strain>
    </source>
</reference>
<protein>
    <recommendedName>
        <fullName evidence="4">Lipoprotein</fullName>
    </recommendedName>
</protein>
<evidence type="ECO:0008006" key="4">
    <source>
        <dbReference type="Google" id="ProtNLM"/>
    </source>
</evidence>
<dbReference type="EMBL" id="CP004120">
    <property type="protein sequence ID" value="AGT42881.1"/>
    <property type="molecule type" value="Genomic_DNA"/>
</dbReference>
<proteinExistence type="predicted"/>
<evidence type="ECO:0000313" key="2">
    <source>
        <dbReference type="EMBL" id="AGT42881.1"/>
    </source>
</evidence>
<keyword evidence="3" id="KW-1185">Reference proteome</keyword>
<dbReference type="STRING" id="1291379.TPE_0385"/>
<dbReference type="HOGENOM" id="CLU_148087_1_0_12"/>